<feature type="domain" description="Class II Histidinyl-tRNA synthetase (HisRS)-like catalytic core" evidence="3">
    <location>
        <begin position="235"/>
        <end position="353"/>
    </location>
</feature>
<feature type="binding site" evidence="2">
    <location>
        <position position="100"/>
    </location>
    <ligand>
        <name>L-histidine</name>
        <dbReference type="ChEBI" id="CHEBI:57595"/>
    </ligand>
</feature>
<dbReference type="InterPro" id="IPR004516">
    <property type="entry name" value="HisRS/HisZ"/>
</dbReference>
<dbReference type="Gene3D" id="3.30.930.10">
    <property type="entry name" value="Bira Bifunctional Protein, Domain 2"/>
    <property type="match status" value="1"/>
</dbReference>
<dbReference type="PANTHER" id="PTHR43707">
    <property type="entry name" value="HISTIDYL-TRNA SYNTHETASE"/>
    <property type="match status" value="1"/>
</dbReference>
<reference evidence="4" key="2">
    <citation type="submission" date="2023-01" db="EMBL/GenBank/DDBJ databases">
        <authorList>
            <person name="Sun Q."/>
            <person name="Evtushenko L."/>
        </authorList>
    </citation>
    <scope>NUCLEOTIDE SEQUENCE</scope>
    <source>
        <strain evidence="4">VKM B-2347</strain>
    </source>
</reference>
<dbReference type="AlphaFoldDB" id="A0A9W6J025"/>
<dbReference type="GO" id="GO:0005737">
    <property type="term" value="C:cytoplasm"/>
    <property type="evidence" value="ECO:0007669"/>
    <property type="project" value="InterPro"/>
</dbReference>
<keyword evidence="4" id="KW-0808">Transferase</keyword>
<comment type="caution">
    <text evidence="4">The sequence shown here is derived from an EMBL/GenBank/DDBJ whole genome shotgun (WGS) entry which is preliminary data.</text>
</comment>
<feature type="binding site" evidence="2">
    <location>
        <begin position="306"/>
        <end position="307"/>
    </location>
    <ligand>
        <name>L-histidine</name>
        <dbReference type="ChEBI" id="CHEBI:57595"/>
    </ligand>
</feature>
<dbReference type="Pfam" id="PF13393">
    <property type="entry name" value="tRNA-synt_His"/>
    <property type="match status" value="2"/>
</dbReference>
<gene>
    <name evidence="4" type="primary">hisZ</name>
    <name evidence="4" type="ORF">GCM10008179_08860</name>
</gene>
<dbReference type="EMBL" id="BSFI01000004">
    <property type="protein sequence ID" value="GLK67248.1"/>
    <property type="molecule type" value="Genomic_DNA"/>
</dbReference>
<evidence type="ECO:0000256" key="1">
    <source>
        <dbReference type="ARBA" id="ARBA00023102"/>
    </source>
</evidence>
<organism evidence="4 5">
    <name type="scientific">Hansschlegelia plantiphila</name>
    <dbReference type="NCBI Taxonomy" id="374655"/>
    <lineage>
        <taxon>Bacteria</taxon>
        <taxon>Pseudomonadati</taxon>
        <taxon>Pseudomonadota</taxon>
        <taxon>Alphaproteobacteria</taxon>
        <taxon>Hyphomicrobiales</taxon>
        <taxon>Methylopilaceae</taxon>
        <taxon>Hansschlegelia</taxon>
    </lineage>
</organism>
<protein>
    <submittedName>
        <fullName evidence="4">ATP phosphoribosyltransferase regulatory subunit</fullName>
    </submittedName>
</protein>
<evidence type="ECO:0000259" key="3">
    <source>
        <dbReference type="Pfam" id="PF13393"/>
    </source>
</evidence>
<keyword evidence="1" id="KW-0368">Histidine biosynthesis</keyword>
<feature type="binding site" evidence="2">
    <location>
        <begin position="61"/>
        <end position="63"/>
    </location>
    <ligand>
        <name>L-histidine</name>
        <dbReference type="ChEBI" id="CHEBI:57595"/>
    </ligand>
</feature>
<keyword evidence="4" id="KW-0328">Glycosyltransferase</keyword>
<dbReference type="SUPFAM" id="SSF55681">
    <property type="entry name" value="Class II aaRS and biotin synthetases"/>
    <property type="match status" value="1"/>
</dbReference>
<accession>A0A9W6J025</accession>
<dbReference type="Proteomes" id="UP001143372">
    <property type="component" value="Unassembled WGS sequence"/>
</dbReference>
<sequence>MTPVAIPLALLDQFAAAGFARLELGVLQPAEPFLDVMGEELRQRMFLTSDADGREMCLRPDFTIPAALAHIAGGDPARAASYAYAGPVFRHGANGGEVAQIGVESFGRLDRLAAETEVLALAVEAAQALGLPSPAIRLGDRALVDAAVGALDAPASLKRRLKREIAHGGSIDTLTTPQRAEESGHAGLFAALEAAGPDAARGVIEDVLSLAGIAAVGGRTPAEIAERFIERAANRSAAIPAAQRQTLRSFLAIDDAAPAALNRLKEILGPGPQISVFEERLDAFSGAGLPVDRMRFSSRIGQGLDYYDGLVFELARYDGADPVGGGGRYDGLLGALGAQAAAPGVGFALWLDRFGAGS</sequence>
<keyword evidence="5" id="KW-1185">Reference proteome</keyword>
<dbReference type="GO" id="GO:0016757">
    <property type="term" value="F:glycosyltransferase activity"/>
    <property type="evidence" value="ECO:0007669"/>
    <property type="project" value="UniProtKB-KW"/>
</dbReference>
<dbReference type="GO" id="GO:0000105">
    <property type="term" value="P:L-histidine biosynthetic process"/>
    <property type="evidence" value="ECO:0007669"/>
    <property type="project" value="UniProtKB-KW"/>
</dbReference>
<proteinExistence type="predicted"/>
<feature type="binding site" evidence="2">
    <location>
        <position position="90"/>
    </location>
    <ligand>
        <name>L-histidine</name>
        <dbReference type="ChEBI" id="CHEBI:57595"/>
    </ligand>
</feature>
<evidence type="ECO:0000313" key="4">
    <source>
        <dbReference type="EMBL" id="GLK67248.1"/>
    </source>
</evidence>
<reference evidence="4" key="1">
    <citation type="journal article" date="2014" name="Int. J. Syst. Evol. Microbiol.">
        <title>Complete genome sequence of Corynebacterium casei LMG S-19264T (=DSM 44701T), isolated from a smear-ripened cheese.</title>
        <authorList>
            <consortium name="US DOE Joint Genome Institute (JGI-PGF)"/>
            <person name="Walter F."/>
            <person name="Albersmeier A."/>
            <person name="Kalinowski J."/>
            <person name="Ruckert C."/>
        </authorList>
    </citation>
    <scope>NUCLEOTIDE SEQUENCE</scope>
    <source>
        <strain evidence="4">VKM B-2347</strain>
    </source>
</reference>
<dbReference type="PIRSF" id="PIRSF001549">
    <property type="entry name" value="His-tRNA_synth"/>
    <property type="match status" value="1"/>
</dbReference>
<dbReference type="GO" id="GO:0006427">
    <property type="term" value="P:histidyl-tRNA aminoacylation"/>
    <property type="evidence" value="ECO:0007669"/>
    <property type="project" value="TreeGrafter"/>
</dbReference>
<dbReference type="RefSeq" id="WP_271167500.1">
    <property type="nucleotide sequence ID" value="NZ_BSFI01000004.1"/>
</dbReference>
<dbReference type="PANTHER" id="PTHR43707:SF1">
    <property type="entry name" value="HISTIDINE--TRNA LIGASE, MITOCHONDRIAL-RELATED"/>
    <property type="match status" value="1"/>
</dbReference>
<name>A0A9W6J025_9HYPH</name>
<feature type="binding site" evidence="2">
    <location>
        <position position="104"/>
    </location>
    <ligand>
        <name>L-histidine</name>
        <dbReference type="ChEBI" id="CHEBI:57595"/>
    </ligand>
</feature>
<feature type="domain" description="Class II Histidinyl-tRNA synthetase (HisRS)-like catalytic core" evidence="3">
    <location>
        <begin position="9"/>
        <end position="180"/>
    </location>
</feature>
<dbReference type="GO" id="GO:0004821">
    <property type="term" value="F:histidine-tRNA ligase activity"/>
    <property type="evidence" value="ECO:0007669"/>
    <property type="project" value="TreeGrafter"/>
</dbReference>
<evidence type="ECO:0000313" key="5">
    <source>
        <dbReference type="Proteomes" id="UP001143372"/>
    </source>
</evidence>
<dbReference type="InterPro" id="IPR045864">
    <property type="entry name" value="aa-tRNA-synth_II/BPL/LPL"/>
</dbReference>
<evidence type="ECO:0000256" key="2">
    <source>
        <dbReference type="PIRSR" id="PIRSR001549-1"/>
    </source>
</evidence>
<dbReference type="InterPro" id="IPR041715">
    <property type="entry name" value="HisRS-like_core"/>
</dbReference>
<keyword evidence="1" id="KW-0028">Amino-acid biosynthesis</keyword>